<dbReference type="Proteomes" id="UP000034669">
    <property type="component" value="Unassembled WGS sequence"/>
</dbReference>
<gene>
    <name evidence="1" type="ORF">UV66_C0002G0013</name>
</gene>
<reference evidence="1 2" key="1">
    <citation type="journal article" date="2015" name="Nature">
        <title>rRNA introns, odd ribosomes, and small enigmatic genomes across a large radiation of phyla.</title>
        <authorList>
            <person name="Brown C.T."/>
            <person name="Hug L.A."/>
            <person name="Thomas B.C."/>
            <person name="Sharon I."/>
            <person name="Castelle C.J."/>
            <person name="Singh A."/>
            <person name="Wilkins M.J."/>
            <person name="Williams K.H."/>
            <person name="Banfield J.F."/>
        </authorList>
    </citation>
    <scope>NUCLEOTIDE SEQUENCE [LARGE SCALE GENOMIC DNA]</scope>
</reference>
<name>A0A0G1F5R8_9BACT</name>
<sequence length="218" mass="24581">MIIIIHGQDEVASRKYLFELIKNTKGETVRAGKSDLEGDNLSKALSDISLFAQERTIIIENFLKIKSLVLKENAKNLFNNFSGTIIFWEDGQRPATLLSSFGKAKILEFKIQSSVFRFLDAIKPNQGQGNVSLFKQALIRSSPEIIFALLARRFIDLISPSEKAADWQKNRLKSQAKLFTAQSLKKAIKDLVSIDLSQKTSKSPLSLNHQLEIFLLQL</sequence>
<organism evidence="1 2">
    <name type="scientific">Candidatus Woesebacteria bacterium GW2011_GWA1_43_12</name>
    <dbReference type="NCBI Taxonomy" id="1618557"/>
    <lineage>
        <taxon>Bacteria</taxon>
        <taxon>Candidatus Woeseibacteriota</taxon>
    </lineage>
</organism>
<evidence type="ECO:0008006" key="3">
    <source>
        <dbReference type="Google" id="ProtNLM"/>
    </source>
</evidence>
<dbReference type="AlphaFoldDB" id="A0A0G1F5R8"/>
<evidence type="ECO:0000313" key="1">
    <source>
        <dbReference type="EMBL" id="KKS90536.1"/>
    </source>
</evidence>
<dbReference type="EMBL" id="LCFI01000002">
    <property type="protein sequence ID" value="KKS90536.1"/>
    <property type="molecule type" value="Genomic_DNA"/>
</dbReference>
<comment type="caution">
    <text evidence="1">The sequence shown here is derived from an EMBL/GenBank/DDBJ whole genome shotgun (WGS) entry which is preliminary data.</text>
</comment>
<protein>
    <recommendedName>
        <fullName evidence="3">DNA polymerase III delta N-terminal domain-containing protein</fullName>
    </recommendedName>
</protein>
<evidence type="ECO:0000313" key="2">
    <source>
        <dbReference type="Proteomes" id="UP000034669"/>
    </source>
</evidence>
<proteinExistence type="predicted"/>
<dbReference type="Gene3D" id="1.20.272.10">
    <property type="match status" value="1"/>
</dbReference>
<accession>A0A0G1F5R8</accession>